<gene>
    <name evidence="5" type="ORF">GCM10011274_28720</name>
</gene>
<dbReference type="AlphaFoldDB" id="A0A8H9IAY1"/>
<evidence type="ECO:0000259" key="4">
    <source>
        <dbReference type="PROSITE" id="PS51832"/>
    </source>
</evidence>
<dbReference type="InterPro" id="IPR003607">
    <property type="entry name" value="HD/PDEase_dom"/>
</dbReference>
<dbReference type="Pfam" id="PF13487">
    <property type="entry name" value="HD_5"/>
    <property type="match status" value="1"/>
</dbReference>
<evidence type="ECO:0000259" key="3">
    <source>
        <dbReference type="PROSITE" id="PS50110"/>
    </source>
</evidence>
<protein>
    <submittedName>
        <fullName evidence="5">Two-component system response regulator</fullName>
    </submittedName>
</protein>
<evidence type="ECO:0000313" key="6">
    <source>
        <dbReference type="Proteomes" id="UP000622604"/>
    </source>
</evidence>
<evidence type="ECO:0000256" key="2">
    <source>
        <dbReference type="PROSITE-ProRule" id="PRU00169"/>
    </source>
</evidence>
<dbReference type="Gene3D" id="3.40.50.2300">
    <property type="match status" value="1"/>
</dbReference>
<dbReference type="CDD" id="cd19920">
    <property type="entry name" value="REC_PA4781-like"/>
    <property type="match status" value="1"/>
</dbReference>
<dbReference type="InterPro" id="IPR037522">
    <property type="entry name" value="HD_GYP_dom"/>
</dbReference>
<dbReference type="CDD" id="cd00077">
    <property type="entry name" value="HDc"/>
    <property type="match status" value="1"/>
</dbReference>
<dbReference type="GO" id="GO:0000160">
    <property type="term" value="P:phosphorelay signal transduction system"/>
    <property type="evidence" value="ECO:0007669"/>
    <property type="project" value="InterPro"/>
</dbReference>
<dbReference type="PANTHER" id="PTHR45228">
    <property type="entry name" value="CYCLIC DI-GMP PHOSPHODIESTERASE TM_0186-RELATED"/>
    <property type="match status" value="1"/>
</dbReference>
<comment type="caution">
    <text evidence="5">The sequence shown here is derived from an EMBL/GenBank/DDBJ whole genome shotgun (WGS) entry which is preliminary data.</text>
</comment>
<dbReference type="SMART" id="SM00471">
    <property type="entry name" value="HDc"/>
    <property type="match status" value="1"/>
</dbReference>
<dbReference type="Gene3D" id="1.10.3210.10">
    <property type="entry name" value="Hypothetical protein af1432"/>
    <property type="match status" value="1"/>
</dbReference>
<keyword evidence="2" id="KW-0597">Phosphoprotein</keyword>
<feature type="domain" description="Response regulatory" evidence="3">
    <location>
        <begin position="10"/>
        <end position="125"/>
    </location>
</feature>
<sequence length="331" mass="36704">MLSDQNNKQKVLIVDDEPANLRVLKKILGDLYRLTFAKSGEEALRLVERELPDLILLDVMMPGMTGFDVCQALKQNPLSKGIPVMFVTALSDDVDEAKGFDVGAVDYITKPVSPAVVKARVRTHLSLVQADELRRTRLQVIQRLGRASEYKDNETGTHILRMSHYSKIMALALGLSENAADNLLHAAPMHDIGKIGIPDSIMLKPGKLTDEEFAIMQKHPEIGAEILGESDSDLIELAKIVSLTHHEKWDGSGYPNGLKGEEIPLEGRIVAIADVFDALTSKRPYKEAWPVEKAVDLIQSQSGKHFDPNIVALFQSCLPSILEIKERWQDA</sequence>
<feature type="domain" description="HD-GYP" evidence="4">
    <location>
        <begin position="133"/>
        <end position="330"/>
    </location>
</feature>
<dbReference type="SUPFAM" id="SSF109604">
    <property type="entry name" value="HD-domain/PDEase-like"/>
    <property type="match status" value="1"/>
</dbReference>
<organism evidence="5 6">
    <name type="scientific">Paraglaciecola chathamensis</name>
    <dbReference type="NCBI Taxonomy" id="368405"/>
    <lineage>
        <taxon>Bacteria</taxon>
        <taxon>Pseudomonadati</taxon>
        <taxon>Pseudomonadota</taxon>
        <taxon>Gammaproteobacteria</taxon>
        <taxon>Alteromonadales</taxon>
        <taxon>Alteromonadaceae</taxon>
        <taxon>Paraglaciecola</taxon>
    </lineage>
</organism>
<evidence type="ECO:0000313" key="5">
    <source>
        <dbReference type="EMBL" id="GGZ68351.1"/>
    </source>
</evidence>
<dbReference type="SUPFAM" id="SSF52172">
    <property type="entry name" value="CheY-like"/>
    <property type="match status" value="1"/>
</dbReference>
<reference evidence="5" key="2">
    <citation type="submission" date="2020-09" db="EMBL/GenBank/DDBJ databases">
        <authorList>
            <person name="Sun Q."/>
            <person name="Kim S."/>
        </authorList>
    </citation>
    <scope>NUCLEOTIDE SEQUENCE</scope>
    <source>
        <strain evidence="5">KCTC 32337</strain>
    </source>
</reference>
<proteinExistence type="predicted"/>
<dbReference type="InterPro" id="IPR011006">
    <property type="entry name" value="CheY-like_superfamily"/>
</dbReference>
<dbReference type="Proteomes" id="UP000622604">
    <property type="component" value="Unassembled WGS sequence"/>
</dbReference>
<dbReference type="SMART" id="SM00448">
    <property type="entry name" value="REC"/>
    <property type="match status" value="1"/>
</dbReference>
<dbReference type="GO" id="GO:0004112">
    <property type="term" value="F:cyclic-nucleotide phosphodiesterase activity"/>
    <property type="evidence" value="ECO:0007669"/>
    <property type="project" value="UniProtKB-ARBA"/>
</dbReference>
<dbReference type="InterPro" id="IPR052020">
    <property type="entry name" value="Cyclic_di-GMP/3'3'-cGAMP_PDE"/>
</dbReference>
<dbReference type="FunFam" id="1.10.3210.10:FF:000018">
    <property type="entry name" value="Two-component system response regulator"/>
    <property type="match status" value="1"/>
</dbReference>
<feature type="modified residue" description="4-aspartylphosphate" evidence="2">
    <location>
        <position position="58"/>
    </location>
</feature>
<dbReference type="RefSeq" id="WP_007986264.1">
    <property type="nucleotide sequence ID" value="NZ_BMZC01000007.1"/>
</dbReference>
<dbReference type="GO" id="GO:0009214">
    <property type="term" value="P:cyclic nucleotide catabolic process"/>
    <property type="evidence" value="ECO:0007669"/>
    <property type="project" value="UniProtKB-ARBA"/>
</dbReference>
<dbReference type="PANTHER" id="PTHR45228:SF1">
    <property type="entry name" value="CYCLIC DI-GMP PHOSPHODIESTERASE TM_0186"/>
    <property type="match status" value="1"/>
</dbReference>
<evidence type="ECO:0000256" key="1">
    <source>
        <dbReference type="ARBA" id="ARBA00022801"/>
    </source>
</evidence>
<keyword evidence="1" id="KW-0378">Hydrolase</keyword>
<dbReference type="PROSITE" id="PS51832">
    <property type="entry name" value="HD_GYP"/>
    <property type="match status" value="1"/>
</dbReference>
<dbReference type="PROSITE" id="PS50110">
    <property type="entry name" value="RESPONSE_REGULATORY"/>
    <property type="match status" value="1"/>
</dbReference>
<dbReference type="InterPro" id="IPR001789">
    <property type="entry name" value="Sig_transdc_resp-reg_receiver"/>
</dbReference>
<name>A0A8H9IAY1_9ALTE</name>
<reference evidence="5" key="1">
    <citation type="journal article" date="2014" name="Int. J. Syst. Evol. Microbiol.">
        <title>Complete genome sequence of Corynebacterium casei LMG S-19264T (=DSM 44701T), isolated from a smear-ripened cheese.</title>
        <authorList>
            <consortium name="US DOE Joint Genome Institute (JGI-PGF)"/>
            <person name="Walter F."/>
            <person name="Albersmeier A."/>
            <person name="Kalinowski J."/>
            <person name="Ruckert C."/>
        </authorList>
    </citation>
    <scope>NUCLEOTIDE SEQUENCE</scope>
    <source>
        <strain evidence="5">KCTC 32337</strain>
    </source>
</reference>
<dbReference type="EMBL" id="BMZC01000007">
    <property type="protein sequence ID" value="GGZ68351.1"/>
    <property type="molecule type" value="Genomic_DNA"/>
</dbReference>
<accession>A0A8H9IAY1</accession>
<dbReference type="Pfam" id="PF00072">
    <property type="entry name" value="Response_reg"/>
    <property type="match status" value="1"/>
</dbReference>